<dbReference type="SUPFAM" id="SSF53474">
    <property type="entry name" value="alpha/beta-Hydrolases"/>
    <property type="match status" value="1"/>
</dbReference>
<dbReference type="GO" id="GO:0016020">
    <property type="term" value="C:membrane"/>
    <property type="evidence" value="ECO:0007669"/>
    <property type="project" value="TreeGrafter"/>
</dbReference>
<evidence type="ECO:0000313" key="4">
    <source>
        <dbReference type="Proteomes" id="UP000215771"/>
    </source>
</evidence>
<sequence length="351" mass="38504">MALVGKRVLKVAGLIVTAIVALAAAGAGGWAWYTTTYHSRLVRSLEKAGYQEHRVSVDHVKLNVGVSEPRDGSPIVLIHGQASGWRQYGYALRDLSKDRQVYAIDVPGHGKSDRLESYRAVEVADVLSRYIETIGQPVVLSGHSSGGQLAALIAARHPELVSFLVLEDPPLFATELPEARNTWNYQDLAVSTHEFLSSGETDWQAYQWRSQKMWQYFGDSAQGFIGDGLAYHSRHPGAPIALWTMPPEMNEAQVYIMDYDPAFGDAFFTGLWNEGFDQEATLAAIQAPVTYIHCQARYDGEVLQAAASDEDAARAMDSLPAGAVKVEADSGHNFHVEKRKEFVEILLAGVG</sequence>
<dbReference type="Proteomes" id="UP000215771">
    <property type="component" value="Unassembled WGS sequence"/>
</dbReference>
<reference evidence="3 4" key="1">
    <citation type="submission" date="2017-08" db="EMBL/GenBank/DDBJ databases">
        <authorList>
            <person name="de Groot N.N."/>
        </authorList>
    </citation>
    <scope>NUCLEOTIDE SEQUENCE [LARGE SCALE GENOMIC DNA]</scope>
    <source>
        <strain evidence="3 4">NBT06-6</strain>
    </source>
</reference>
<dbReference type="InterPro" id="IPR000073">
    <property type="entry name" value="AB_hydrolase_1"/>
</dbReference>
<keyword evidence="1" id="KW-1133">Transmembrane helix</keyword>
<feature type="domain" description="AB hydrolase-1" evidence="2">
    <location>
        <begin position="75"/>
        <end position="344"/>
    </location>
</feature>
<accession>A0A269PAC7</accession>
<dbReference type="RefSeq" id="WP_095279068.1">
    <property type="nucleotide sequence ID" value="NZ_CP047655.1"/>
</dbReference>
<keyword evidence="1" id="KW-0472">Membrane</keyword>
<keyword evidence="1" id="KW-0812">Transmembrane</keyword>
<evidence type="ECO:0000313" key="3">
    <source>
        <dbReference type="EMBL" id="PAJ67472.1"/>
    </source>
</evidence>
<feature type="transmembrane region" description="Helical" evidence="1">
    <location>
        <begin position="12"/>
        <end position="33"/>
    </location>
</feature>
<dbReference type="InterPro" id="IPR029058">
    <property type="entry name" value="AB_hydrolase_fold"/>
</dbReference>
<dbReference type="PRINTS" id="PR00111">
    <property type="entry name" value="ABHYDROLASE"/>
</dbReference>
<evidence type="ECO:0000256" key="1">
    <source>
        <dbReference type="SAM" id="Phobius"/>
    </source>
</evidence>
<gene>
    <name evidence="3" type="ORF">CIG21_12370</name>
</gene>
<organism evidence="3 4">
    <name type="scientific">Corynebacterium hadale</name>
    <dbReference type="NCBI Taxonomy" id="2026255"/>
    <lineage>
        <taxon>Bacteria</taxon>
        <taxon>Bacillati</taxon>
        <taxon>Actinomycetota</taxon>
        <taxon>Actinomycetes</taxon>
        <taxon>Mycobacteriales</taxon>
        <taxon>Corynebacteriaceae</taxon>
        <taxon>Corynebacterium</taxon>
    </lineage>
</organism>
<dbReference type="PANTHER" id="PTHR43798">
    <property type="entry name" value="MONOACYLGLYCEROL LIPASE"/>
    <property type="match status" value="1"/>
</dbReference>
<dbReference type="EMBL" id="NQMQ01000056">
    <property type="protein sequence ID" value="PAJ67472.1"/>
    <property type="molecule type" value="Genomic_DNA"/>
</dbReference>
<evidence type="ECO:0000259" key="2">
    <source>
        <dbReference type="Pfam" id="PF12697"/>
    </source>
</evidence>
<dbReference type="InterPro" id="IPR050266">
    <property type="entry name" value="AB_hydrolase_sf"/>
</dbReference>
<dbReference type="GO" id="GO:0003824">
    <property type="term" value="F:catalytic activity"/>
    <property type="evidence" value="ECO:0007669"/>
    <property type="project" value="UniProtKB-ARBA"/>
</dbReference>
<name>A0A269PAC7_9CORY</name>
<proteinExistence type="predicted"/>
<comment type="caution">
    <text evidence="3">The sequence shown here is derived from an EMBL/GenBank/DDBJ whole genome shotgun (WGS) entry which is preliminary data.</text>
</comment>
<protein>
    <recommendedName>
        <fullName evidence="2">AB hydrolase-1 domain-containing protein</fullName>
    </recommendedName>
</protein>
<dbReference type="AlphaFoldDB" id="A0A269PAC7"/>
<dbReference type="Pfam" id="PF12697">
    <property type="entry name" value="Abhydrolase_6"/>
    <property type="match status" value="1"/>
</dbReference>
<dbReference type="PANTHER" id="PTHR43798:SF33">
    <property type="entry name" value="HYDROLASE, PUTATIVE (AFU_ORTHOLOGUE AFUA_2G14860)-RELATED"/>
    <property type="match status" value="1"/>
</dbReference>
<dbReference type="Gene3D" id="3.40.50.1820">
    <property type="entry name" value="alpha/beta hydrolase"/>
    <property type="match status" value="1"/>
</dbReference>